<dbReference type="PROSITE" id="PS50404">
    <property type="entry name" value="GST_NTER"/>
    <property type="match status" value="1"/>
</dbReference>
<dbReference type="CDD" id="cd03189">
    <property type="entry name" value="GST_C_GTT1_like"/>
    <property type="match status" value="1"/>
</dbReference>
<dbReference type="EMBL" id="NAJO01000052">
    <property type="protein sequence ID" value="OQN97663.1"/>
    <property type="molecule type" value="Genomic_DNA"/>
</dbReference>
<accession>A0A1V8SEY2</accession>
<sequence length="256" mass="28552">MADTQVPKTQITLHWLERSRAQRIVWLLRSCKDIDYKLDLYKRGADGLAKEDLKKAHPLGKSPVITITSPTSTTPVTLAESGLITEYVSEHYAPQLIPTRWRDGQEGKAGGETEAYLRWKFYMHYAEGSLMAILLISHIMNQLKDGPAVPFFVKPLTRAVAGKIESAFLNQNLATQFGFLESQISTSPDGGSYLCGKELTSADMLMSFPLMAAKPQLPEATFPKLRAYIARLEAEPTFKESVAEVEKLTGEPYKIL</sequence>
<dbReference type="AlphaFoldDB" id="A0A1V8SEY2"/>
<dbReference type="Proteomes" id="UP000192596">
    <property type="component" value="Unassembled WGS sequence"/>
</dbReference>
<evidence type="ECO:0000313" key="3">
    <source>
        <dbReference type="EMBL" id="OQN97663.1"/>
    </source>
</evidence>
<proteinExistence type="inferred from homology"/>
<dbReference type="Pfam" id="PF14497">
    <property type="entry name" value="GST_C_3"/>
    <property type="match status" value="1"/>
</dbReference>
<dbReference type="PANTHER" id="PTHR44051">
    <property type="entry name" value="GLUTATHIONE S-TRANSFERASE-RELATED"/>
    <property type="match status" value="1"/>
</dbReference>
<dbReference type="InterPro" id="IPR004045">
    <property type="entry name" value="Glutathione_S-Trfase_N"/>
</dbReference>
<dbReference type="Gene3D" id="3.40.30.10">
    <property type="entry name" value="Glutaredoxin"/>
    <property type="match status" value="1"/>
</dbReference>
<feature type="domain" description="GST N-terminal" evidence="2">
    <location>
        <begin position="9"/>
        <end position="96"/>
    </location>
</feature>
<dbReference type="InterPro" id="IPR040079">
    <property type="entry name" value="Glutathione_S-Trfase"/>
</dbReference>
<evidence type="ECO:0000256" key="1">
    <source>
        <dbReference type="ARBA" id="ARBA00007409"/>
    </source>
</evidence>
<dbReference type="SFLD" id="SFLDS00019">
    <property type="entry name" value="Glutathione_Transferase_(cytos"/>
    <property type="match status" value="1"/>
</dbReference>
<dbReference type="InterPro" id="IPR036282">
    <property type="entry name" value="Glutathione-S-Trfase_C_sf"/>
</dbReference>
<protein>
    <recommendedName>
        <fullName evidence="2">GST N-terminal domain-containing protein</fullName>
    </recommendedName>
</protein>
<evidence type="ECO:0000259" key="2">
    <source>
        <dbReference type="PROSITE" id="PS50404"/>
    </source>
</evidence>
<dbReference type="Pfam" id="PF02798">
    <property type="entry name" value="GST_N"/>
    <property type="match status" value="1"/>
</dbReference>
<comment type="similarity">
    <text evidence="1">Belongs to the GST superfamily.</text>
</comment>
<reference evidence="4" key="1">
    <citation type="submission" date="2017-03" db="EMBL/GenBank/DDBJ databases">
        <title>Genomes of endolithic fungi from Antarctica.</title>
        <authorList>
            <person name="Coleine C."/>
            <person name="Masonjones S."/>
            <person name="Stajich J.E."/>
        </authorList>
    </citation>
    <scope>NUCLEOTIDE SEQUENCE [LARGE SCALE GENOMIC DNA]</scope>
    <source>
        <strain evidence="4">CCFEE 5527</strain>
    </source>
</reference>
<organism evidence="3 4">
    <name type="scientific">Cryoendolithus antarcticus</name>
    <dbReference type="NCBI Taxonomy" id="1507870"/>
    <lineage>
        <taxon>Eukaryota</taxon>
        <taxon>Fungi</taxon>
        <taxon>Dikarya</taxon>
        <taxon>Ascomycota</taxon>
        <taxon>Pezizomycotina</taxon>
        <taxon>Dothideomycetes</taxon>
        <taxon>Dothideomycetidae</taxon>
        <taxon>Cladosporiales</taxon>
        <taxon>Cladosporiaceae</taxon>
        <taxon>Cryoendolithus</taxon>
    </lineage>
</organism>
<dbReference type="CDD" id="cd03046">
    <property type="entry name" value="GST_N_GTT1_like"/>
    <property type="match status" value="1"/>
</dbReference>
<dbReference type="OrthoDB" id="2098326at2759"/>
<dbReference type="InParanoid" id="A0A1V8SEY2"/>
<comment type="caution">
    <text evidence="3">The sequence shown here is derived from an EMBL/GenBank/DDBJ whole genome shotgun (WGS) entry which is preliminary data.</text>
</comment>
<name>A0A1V8SEY2_9PEZI</name>
<dbReference type="SUPFAM" id="SSF52833">
    <property type="entry name" value="Thioredoxin-like"/>
    <property type="match status" value="1"/>
</dbReference>
<dbReference type="STRING" id="1507870.A0A1V8SEY2"/>
<dbReference type="InterPro" id="IPR036249">
    <property type="entry name" value="Thioredoxin-like_sf"/>
</dbReference>
<dbReference type="Gene3D" id="1.20.1050.10">
    <property type="match status" value="1"/>
</dbReference>
<gene>
    <name evidence="3" type="ORF">B0A48_16527</name>
</gene>
<dbReference type="FunCoup" id="A0A1V8SEY2">
    <property type="interactions" value="179"/>
</dbReference>
<dbReference type="InterPro" id="IPR004046">
    <property type="entry name" value="GST_C"/>
</dbReference>
<dbReference type="SUPFAM" id="SSF47616">
    <property type="entry name" value="GST C-terminal domain-like"/>
    <property type="match status" value="1"/>
</dbReference>
<evidence type="ECO:0000313" key="4">
    <source>
        <dbReference type="Proteomes" id="UP000192596"/>
    </source>
</evidence>
<dbReference type="PANTHER" id="PTHR44051:SF9">
    <property type="entry name" value="GLUTATHIONE S-TRANSFERASE 1"/>
    <property type="match status" value="1"/>
</dbReference>
<keyword evidence="4" id="KW-1185">Reference proteome</keyword>